<keyword evidence="2" id="KW-1185">Reference proteome</keyword>
<gene>
    <name evidence="1" type="ordered locus">TOPB45_0009</name>
</gene>
<protein>
    <submittedName>
        <fullName evidence="1">Uncharacterized protein</fullName>
    </submittedName>
</protein>
<dbReference type="EMBL" id="CP002829">
    <property type="protein sequence ID" value="AEH22126.1"/>
    <property type="molecule type" value="Genomic_DNA"/>
</dbReference>
<sequence>MKKKEKGFALITVLVFFLVLLILGVGGAIITQMGYFSIASEAKYSVAEKNANKGLMKALENGNCSNDTSEGIFGGYRVVAVKDDGYNYCFVWSEGRYLGAKVVKTTIFSLKASNWGGTMFRNLNNLSLGGSPGGGNAAIIGYDSPENNCTDPNSCIASALVTGNRIDPGNIVIACNTNPNNLGRGLVSTVDPYVYDPNLYNKDLTSQLFNAENRDQLLQSLSDNFKVDFENGMPKGLVDPEIKLNVNSCTASGNTITCGSGSNADVFTWNPTKGAYRYNKDNNYYSKIDFGQNAQITFMGKFEGGGYIAGGNISFDKKANVNATSPLVLVARNQISLSKNQINISNTFMFAKNYSITANNLTVNGGIIYNGGENGMLTINLQSGSQLGTQDLPVLIISDNQISISGSGNPDIWGLIFATQNNTYLNTGNGDFKIHGAIISNSLTGNNIDLTGNFEIRFNFATLTKLAKFLGNYNLLKTPVCGTSRPKNLFTLFTIRTY</sequence>
<dbReference type="HOGENOM" id="CLU_547383_0_0_0"/>
<dbReference type="AlphaFoldDB" id="F8C1Q7"/>
<evidence type="ECO:0000313" key="1">
    <source>
        <dbReference type="EMBL" id="AEH22126.1"/>
    </source>
</evidence>
<dbReference type="Proteomes" id="UP000006583">
    <property type="component" value="Chromosome"/>
</dbReference>
<dbReference type="PATRIC" id="fig|795359.3.peg.9"/>
<dbReference type="KEGG" id="top:TOPB45_0009"/>
<proteinExistence type="predicted"/>
<dbReference type="RefSeq" id="WP_013908826.1">
    <property type="nucleotide sequence ID" value="NC_015682.1"/>
</dbReference>
<dbReference type="eggNOG" id="ENOG502ZFEH">
    <property type="taxonomic scope" value="Bacteria"/>
</dbReference>
<dbReference type="OrthoDB" id="9816178at2"/>
<accession>F8C1Q7</accession>
<organism evidence="1 2">
    <name type="scientific">Thermodesulfobacterium geofontis (strain OPF15)</name>
    <dbReference type="NCBI Taxonomy" id="795359"/>
    <lineage>
        <taxon>Bacteria</taxon>
        <taxon>Pseudomonadati</taxon>
        <taxon>Thermodesulfobacteriota</taxon>
        <taxon>Thermodesulfobacteria</taxon>
        <taxon>Thermodesulfobacteriales</taxon>
        <taxon>Thermodesulfobacteriaceae</taxon>
        <taxon>Thermodesulfobacterium</taxon>
    </lineage>
</organism>
<reference evidence="1 2" key="1">
    <citation type="journal article" date="2013" name="Genome Announc.">
        <title>Complete genome sequence of the hyperthermophilic sulfate-reducing bacterium Thermodesulfobacterium geofontis OPF15T.</title>
        <authorList>
            <person name="Elkins J.G."/>
            <person name="Hamilton-Brehm S.D."/>
            <person name="Lucas S."/>
            <person name="Han J."/>
            <person name="Lapidus A."/>
            <person name="Cheng J.F."/>
            <person name="Goodwin L.A."/>
            <person name="Pitluck S."/>
            <person name="Peters L."/>
            <person name="Mikhailova N."/>
            <person name="Davenport K.W."/>
            <person name="Detter J.C."/>
            <person name="Han C.S."/>
            <person name="Tapia R."/>
            <person name="Land M.L."/>
            <person name="Hauser L."/>
            <person name="Kyrpides N.C."/>
            <person name="Ivanova N.N."/>
            <person name="Pagani I."/>
            <person name="Bruce D."/>
            <person name="Woyke T."/>
            <person name="Cottingham R.W."/>
        </authorList>
    </citation>
    <scope>NUCLEOTIDE SEQUENCE [LARGE SCALE GENOMIC DNA]</scope>
    <source>
        <strain evidence="1 2">OPF15</strain>
    </source>
</reference>
<evidence type="ECO:0000313" key="2">
    <source>
        <dbReference type="Proteomes" id="UP000006583"/>
    </source>
</evidence>
<name>F8C1Q7_THEGP</name>
<dbReference type="STRING" id="795359.TOPB45_0009"/>